<organism evidence="2 3">
    <name type="scientific">Hyphomicrobium album</name>
    <dbReference type="NCBI Taxonomy" id="2665159"/>
    <lineage>
        <taxon>Bacteria</taxon>
        <taxon>Pseudomonadati</taxon>
        <taxon>Pseudomonadota</taxon>
        <taxon>Alphaproteobacteria</taxon>
        <taxon>Hyphomicrobiales</taxon>
        <taxon>Hyphomicrobiaceae</taxon>
        <taxon>Hyphomicrobium</taxon>
    </lineage>
</organism>
<keyword evidence="3" id="KW-1185">Reference proteome</keyword>
<proteinExistence type="predicted"/>
<comment type="caution">
    <text evidence="2">The sequence shown here is derived from an EMBL/GenBank/DDBJ whole genome shotgun (WGS) entry which is preliminary data.</text>
</comment>
<name>A0A6I3KGG5_9HYPH</name>
<evidence type="ECO:0000313" key="3">
    <source>
        <dbReference type="Proteomes" id="UP000440694"/>
    </source>
</evidence>
<dbReference type="EMBL" id="WMBQ01000001">
    <property type="protein sequence ID" value="MTD93503.1"/>
    <property type="molecule type" value="Genomic_DNA"/>
</dbReference>
<dbReference type="Proteomes" id="UP000440694">
    <property type="component" value="Unassembled WGS sequence"/>
</dbReference>
<dbReference type="AlphaFoldDB" id="A0A6I3KGG5"/>
<evidence type="ECO:0000256" key="1">
    <source>
        <dbReference type="SAM" id="Phobius"/>
    </source>
</evidence>
<feature type="transmembrane region" description="Helical" evidence="1">
    <location>
        <begin position="84"/>
        <end position="104"/>
    </location>
</feature>
<keyword evidence="1" id="KW-0812">Transmembrane</keyword>
<reference evidence="2 3" key="1">
    <citation type="submission" date="2019-11" db="EMBL/GenBank/DDBJ databases">
        <title>Identification of a novel strain.</title>
        <authorList>
            <person name="Xu Q."/>
            <person name="Wang G."/>
        </authorList>
    </citation>
    <scope>NUCLEOTIDE SEQUENCE [LARGE SCALE GENOMIC DNA]</scope>
    <source>
        <strain evidence="3">xq</strain>
    </source>
</reference>
<protein>
    <recommendedName>
        <fullName evidence="4">Solute:sodium symporter small subunit</fullName>
    </recommendedName>
</protein>
<evidence type="ECO:0008006" key="4">
    <source>
        <dbReference type="Google" id="ProtNLM"/>
    </source>
</evidence>
<sequence length="118" mass="12641">MSVTSIFDALFVNQLFRTNARGETVFYPNGAGARGYLVPAAREASVRSGVRRLALIALVGAIVLAVVLPRTLEAWMGMTIPLGWFIAYALIAFLIAFGAIIYALSRLTEGLAPAPARD</sequence>
<gene>
    <name evidence="2" type="ORF">GIW81_04040</name>
</gene>
<keyword evidence="1" id="KW-1133">Transmembrane helix</keyword>
<evidence type="ECO:0000313" key="2">
    <source>
        <dbReference type="EMBL" id="MTD93503.1"/>
    </source>
</evidence>
<accession>A0A6I3KGG5</accession>
<dbReference type="RefSeq" id="WP_154738035.1">
    <property type="nucleotide sequence ID" value="NZ_WMBQ01000001.1"/>
</dbReference>
<feature type="transmembrane region" description="Helical" evidence="1">
    <location>
        <begin position="53"/>
        <end position="72"/>
    </location>
</feature>
<keyword evidence="1" id="KW-0472">Membrane</keyword>